<sequence>MQRKRFRMLKDGEKPLQTKTTNVRTKLPDLTVETPANKKISVSSRKRKAVPEEGSGKRKKRSPSTLFDSEDVRIKVVDPKDVLKKIDGARCAESEVEERSPPGRLTPVEEEENSLQIEDFDQPPQSTSTPVLEAANRYREDSSPFLVNQPGFISPVVYQPNAYVYPGGSPQGSPFLNGPFVEQNGYSIPVIAGNFECTPSQPPPMARLPDVSHLYGYNPYMSQQGPRYQTMYPMDNVGYQPYGLHFYSRSPRPMLYRDNVFPGSSNTGSYKSSGGEATYPDSSHSVKKAGRGGSRAFS</sequence>
<reference evidence="2 3" key="1">
    <citation type="submission" date="2020-06" db="EMBL/GenBank/DDBJ databases">
        <title>The yeast mating-type switching endonuclease HO is a domesticated member of an unorthodox homing genetic element family.</title>
        <authorList>
            <person name="Coughlan A.Y."/>
            <person name="Lombardi L."/>
            <person name="Braun-Galleani S."/>
            <person name="Martos A.R."/>
            <person name="Galeote V."/>
            <person name="Bigey F."/>
            <person name="Dequin S."/>
            <person name="Byrne K.P."/>
            <person name="Wolfe K.H."/>
        </authorList>
    </citation>
    <scope>NUCLEOTIDE SEQUENCE [LARGE SCALE GENOMIC DNA]</scope>
    <source>
        <strain evidence="2 3">CBS2947</strain>
    </source>
</reference>
<protein>
    <submittedName>
        <fullName evidence="2">Uncharacterized protein</fullName>
    </submittedName>
</protein>
<name>A0A7H9HPX2_9SACH</name>
<accession>A0A7H9HPX2</accession>
<feature type="region of interest" description="Disordered" evidence="1">
    <location>
        <begin position="89"/>
        <end position="129"/>
    </location>
</feature>
<organism evidence="2 3">
    <name type="scientific">Torulaspora globosa</name>
    <dbReference type="NCBI Taxonomy" id="48254"/>
    <lineage>
        <taxon>Eukaryota</taxon>
        <taxon>Fungi</taxon>
        <taxon>Dikarya</taxon>
        <taxon>Ascomycota</taxon>
        <taxon>Saccharomycotina</taxon>
        <taxon>Saccharomycetes</taxon>
        <taxon>Saccharomycetales</taxon>
        <taxon>Saccharomycetaceae</taxon>
        <taxon>Torulaspora</taxon>
    </lineage>
</organism>
<evidence type="ECO:0000313" key="2">
    <source>
        <dbReference type="EMBL" id="QLQ78372.1"/>
    </source>
</evidence>
<evidence type="ECO:0000256" key="1">
    <source>
        <dbReference type="SAM" id="MobiDB-lite"/>
    </source>
</evidence>
<feature type="compositionally biased region" description="Acidic residues" evidence="1">
    <location>
        <begin position="108"/>
        <end position="121"/>
    </location>
</feature>
<dbReference type="OrthoDB" id="4061949at2759"/>
<feature type="region of interest" description="Disordered" evidence="1">
    <location>
        <begin position="1"/>
        <end position="70"/>
    </location>
</feature>
<feature type="region of interest" description="Disordered" evidence="1">
    <location>
        <begin position="258"/>
        <end position="298"/>
    </location>
</feature>
<feature type="compositionally biased region" description="Basic and acidic residues" evidence="1">
    <location>
        <begin position="89"/>
        <end position="101"/>
    </location>
</feature>
<gene>
    <name evidence="2" type="ORF">HG537_0A06190</name>
</gene>
<dbReference type="Proteomes" id="UP000510647">
    <property type="component" value="Chromosome 1"/>
</dbReference>
<keyword evidence="3" id="KW-1185">Reference proteome</keyword>
<feature type="compositionally biased region" description="Polar residues" evidence="1">
    <location>
        <begin position="262"/>
        <end position="272"/>
    </location>
</feature>
<evidence type="ECO:0000313" key="3">
    <source>
        <dbReference type="Proteomes" id="UP000510647"/>
    </source>
</evidence>
<dbReference type="AlphaFoldDB" id="A0A7H9HPX2"/>
<dbReference type="EMBL" id="CP059267">
    <property type="protein sequence ID" value="QLQ78372.1"/>
    <property type="molecule type" value="Genomic_DNA"/>
</dbReference>
<proteinExistence type="predicted"/>